<dbReference type="InterPro" id="IPR001451">
    <property type="entry name" value="Hexapep"/>
</dbReference>
<dbReference type="PANTHER" id="PTHR43300">
    <property type="entry name" value="ACETYLTRANSFERASE"/>
    <property type="match status" value="1"/>
</dbReference>
<dbReference type="Gene3D" id="2.160.10.10">
    <property type="entry name" value="Hexapeptide repeat proteins"/>
    <property type="match status" value="1"/>
</dbReference>
<dbReference type="InterPro" id="IPR050179">
    <property type="entry name" value="Trans_hexapeptide_repeat"/>
</dbReference>
<comment type="caution">
    <text evidence="1">The sequence shown here is derived from an EMBL/GenBank/DDBJ whole genome shotgun (WGS) entry which is preliminary data.</text>
</comment>
<accession>X0YLB2</accession>
<reference evidence="1" key="1">
    <citation type="journal article" date="2014" name="Front. Microbiol.">
        <title>High frequency of phylogenetically diverse reductive dehalogenase-homologous genes in deep subseafloor sedimentary metagenomes.</title>
        <authorList>
            <person name="Kawai M."/>
            <person name="Futagami T."/>
            <person name="Toyoda A."/>
            <person name="Takaki Y."/>
            <person name="Nishi S."/>
            <person name="Hori S."/>
            <person name="Arai W."/>
            <person name="Tsubouchi T."/>
            <person name="Morono Y."/>
            <person name="Uchiyama I."/>
            <person name="Ito T."/>
            <person name="Fujiyama A."/>
            <person name="Inagaki F."/>
            <person name="Takami H."/>
        </authorList>
    </citation>
    <scope>NUCLEOTIDE SEQUENCE</scope>
    <source>
        <strain evidence="1">Expedition CK06-06</strain>
    </source>
</reference>
<evidence type="ECO:0000313" key="1">
    <source>
        <dbReference type="EMBL" id="GAG56860.1"/>
    </source>
</evidence>
<gene>
    <name evidence="1" type="ORF">S01H4_13734</name>
</gene>
<dbReference type="PANTHER" id="PTHR43300:SF7">
    <property type="entry name" value="UDP-N-ACETYLBACILLOSAMINE N-ACETYLTRANSFERASE"/>
    <property type="match status" value="1"/>
</dbReference>
<name>X0YLB2_9ZZZZ</name>
<protein>
    <recommendedName>
        <fullName evidence="2">Acetyltransferase</fullName>
    </recommendedName>
</protein>
<sequence length="61" mass="6535">MKIAGSTEIGDSVEIWNGAMIKQRLKIGEGAIIGMGAVVIEDVPSHTKVVGNPARRLENEF</sequence>
<dbReference type="Pfam" id="PF00132">
    <property type="entry name" value="Hexapep"/>
    <property type="match status" value="1"/>
</dbReference>
<dbReference type="AlphaFoldDB" id="X0YLB2"/>
<dbReference type="SUPFAM" id="SSF51161">
    <property type="entry name" value="Trimeric LpxA-like enzymes"/>
    <property type="match status" value="1"/>
</dbReference>
<proteinExistence type="predicted"/>
<dbReference type="InterPro" id="IPR011004">
    <property type="entry name" value="Trimer_LpxA-like_sf"/>
</dbReference>
<organism evidence="1">
    <name type="scientific">marine sediment metagenome</name>
    <dbReference type="NCBI Taxonomy" id="412755"/>
    <lineage>
        <taxon>unclassified sequences</taxon>
        <taxon>metagenomes</taxon>
        <taxon>ecological metagenomes</taxon>
    </lineage>
</organism>
<dbReference type="EMBL" id="BART01006042">
    <property type="protein sequence ID" value="GAG56860.1"/>
    <property type="molecule type" value="Genomic_DNA"/>
</dbReference>
<evidence type="ECO:0008006" key="2">
    <source>
        <dbReference type="Google" id="ProtNLM"/>
    </source>
</evidence>